<feature type="domain" description="Peptidase M56" evidence="3">
    <location>
        <begin position="8"/>
        <end position="282"/>
    </location>
</feature>
<organism evidence="4 5">
    <name type="scientific">Flavonifractor plautii 1_3_50AFAA</name>
    <dbReference type="NCBI Taxonomy" id="742738"/>
    <lineage>
        <taxon>Bacteria</taxon>
        <taxon>Bacillati</taxon>
        <taxon>Bacillota</taxon>
        <taxon>Clostridia</taxon>
        <taxon>Eubacteriales</taxon>
        <taxon>Oscillospiraceae</taxon>
        <taxon>Flavonifractor</taxon>
    </lineage>
</organism>
<dbReference type="PATRIC" id="fig|742738.3.peg.2190"/>
<comment type="caution">
    <text evidence="4">The sequence shown here is derived from an EMBL/GenBank/DDBJ whole genome shotgun (WGS) entry which is preliminary data.</text>
</comment>
<dbReference type="InterPro" id="IPR052173">
    <property type="entry name" value="Beta-lactam_resp_regulator"/>
</dbReference>
<dbReference type="InterPro" id="IPR008756">
    <property type="entry name" value="Peptidase_M56"/>
</dbReference>
<keyword evidence="2" id="KW-0472">Membrane</keyword>
<dbReference type="eggNOG" id="COG4219">
    <property type="taxonomic scope" value="Bacteria"/>
</dbReference>
<dbReference type="PANTHER" id="PTHR34978">
    <property type="entry name" value="POSSIBLE SENSOR-TRANSDUCER PROTEIN BLAR"/>
    <property type="match status" value="1"/>
</dbReference>
<protein>
    <recommendedName>
        <fullName evidence="3">Peptidase M56 domain-containing protein</fullName>
    </recommendedName>
</protein>
<dbReference type="CDD" id="cd07341">
    <property type="entry name" value="M56_BlaR1_MecR1_like"/>
    <property type="match status" value="1"/>
</dbReference>
<feature type="compositionally biased region" description="Low complexity" evidence="1">
    <location>
        <begin position="337"/>
        <end position="348"/>
    </location>
</feature>
<keyword evidence="2" id="KW-1133">Transmembrane helix</keyword>
<evidence type="ECO:0000259" key="3">
    <source>
        <dbReference type="Pfam" id="PF05569"/>
    </source>
</evidence>
<dbReference type="PANTHER" id="PTHR34978:SF3">
    <property type="entry name" value="SLR0241 PROTEIN"/>
    <property type="match status" value="1"/>
</dbReference>
<dbReference type="EMBL" id="ADLO01000061">
    <property type="protein sequence ID" value="KGF55251.1"/>
    <property type="molecule type" value="Genomic_DNA"/>
</dbReference>
<feature type="transmembrane region" description="Helical" evidence="2">
    <location>
        <begin position="6"/>
        <end position="25"/>
    </location>
</feature>
<dbReference type="HOGENOM" id="CLU_063835_0_0_9"/>
<gene>
    <name evidence="4" type="ORF">HMPREF9460_02135</name>
</gene>
<dbReference type="AlphaFoldDB" id="A0A096B8C0"/>
<dbReference type="RefSeq" id="WP_242848612.1">
    <property type="nucleotide sequence ID" value="NZ_KN174163.1"/>
</dbReference>
<keyword evidence="2" id="KW-0812">Transmembrane</keyword>
<keyword evidence="5" id="KW-1185">Reference proteome</keyword>
<name>A0A096B8C0_FLAPL</name>
<sequence length="369" mass="39922">MTARFADVLEISLAMSVVLAVLLALRPLLKKRLRAGAFYWVWLLAALRLCIPFNLSLPQAPVTVEAVPRAVYRVDTVNSNPGNHHYAALTEEEAALEEAAAENRPVDGGSIQDVYTPLFPLEGAVAALWLAGAGAFLAWHLAKYVRFRLRVRRWGAPAEDAALLTRFEAAKAELGVKDLALLVCPAVGAPLVTGFVNPALLLPRESVSDGVLRHELIHTRRRDLWYKLLLLLSRSLHWFNPLVHWMAAAASRDLERSCDEAAVAGRDAAFRAAYGAALLDAVEEGIEARAPLDHPLPGRQGGHEGAPAVHRVGRNAEKGCGPGLRRRPGDLRRGRRLLPGDGRGAPPAQRYLRPGKLRPAGCGGVCGGL</sequence>
<evidence type="ECO:0000313" key="5">
    <source>
        <dbReference type="Proteomes" id="UP000029585"/>
    </source>
</evidence>
<proteinExistence type="predicted"/>
<feature type="transmembrane region" description="Helical" evidence="2">
    <location>
        <begin position="37"/>
        <end position="55"/>
    </location>
</feature>
<evidence type="ECO:0000256" key="1">
    <source>
        <dbReference type="SAM" id="MobiDB-lite"/>
    </source>
</evidence>
<dbReference type="Proteomes" id="UP000029585">
    <property type="component" value="Unassembled WGS sequence"/>
</dbReference>
<feature type="region of interest" description="Disordered" evidence="1">
    <location>
        <begin position="313"/>
        <end position="354"/>
    </location>
</feature>
<accession>A0A096B8C0</accession>
<reference evidence="4 5" key="1">
    <citation type="submission" date="2011-08" db="EMBL/GenBank/DDBJ databases">
        <title>The Genome Sequence of Clostridium orbiscindens 1_3_50AFAA.</title>
        <authorList>
            <consortium name="The Broad Institute Genome Sequencing Platform"/>
            <person name="Earl A."/>
            <person name="Ward D."/>
            <person name="Feldgarden M."/>
            <person name="Gevers D."/>
            <person name="Daigneault M."/>
            <person name="Strauss J."/>
            <person name="Allen-Vercoe E."/>
            <person name="Young S.K."/>
            <person name="Zeng Q."/>
            <person name="Gargeya S."/>
            <person name="Fitzgerald M."/>
            <person name="Haas B."/>
            <person name="Abouelleil A."/>
            <person name="Alvarado L."/>
            <person name="Arachchi H.M."/>
            <person name="Berlin A."/>
            <person name="Brown A."/>
            <person name="Chapman S.B."/>
            <person name="Chen Z."/>
            <person name="Dunbar C."/>
            <person name="Freedman E."/>
            <person name="Gearin G."/>
            <person name="Gellesch M."/>
            <person name="Goldberg J."/>
            <person name="Griggs A."/>
            <person name="Gujja S."/>
            <person name="Heiman D."/>
            <person name="Howarth C."/>
            <person name="Larson L."/>
            <person name="Lui A."/>
            <person name="MacDonald P.J.P."/>
            <person name="Montmayeur A."/>
            <person name="Murphy C."/>
            <person name="Neiman D."/>
            <person name="Pearson M."/>
            <person name="Priest M."/>
            <person name="Roberts A."/>
            <person name="Saif S."/>
            <person name="Shea T."/>
            <person name="Shenoy N."/>
            <person name="Sisk P."/>
            <person name="Stolte C."/>
            <person name="Sykes S."/>
            <person name="Wortman J."/>
            <person name="Nusbaum C."/>
            <person name="Birren B."/>
        </authorList>
    </citation>
    <scope>NUCLEOTIDE SEQUENCE [LARGE SCALE GENOMIC DNA]</scope>
    <source>
        <strain evidence="4 5">1_3_50AFAA</strain>
    </source>
</reference>
<evidence type="ECO:0000256" key="2">
    <source>
        <dbReference type="SAM" id="Phobius"/>
    </source>
</evidence>
<evidence type="ECO:0000313" key="4">
    <source>
        <dbReference type="EMBL" id="KGF55251.1"/>
    </source>
</evidence>
<feature type="transmembrane region" description="Helical" evidence="2">
    <location>
        <begin position="123"/>
        <end position="142"/>
    </location>
</feature>
<dbReference type="Pfam" id="PF05569">
    <property type="entry name" value="Peptidase_M56"/>
    <property type="match status" value="1"/>
</dbReference>